<dbReference type="InterPro" id="IPR011022">
    <property type="entry name" value="Arrestin_C-like"/>
</dbReference>
<feature type="domain" description="Arrestin C-terminal-like" evidence="2">
    <location>
        <begin position="181"/>
        <end position="310"/>
    </location>
</feature>
<keyword evidence="4" id="KW-1185">Reference proteome</keyword>
<evidence type="ECO:0000313" key="4">
    <source>
        <dbReference type="Proteomes" id="UP001162480"/>
    </source>
</evidence>
<dbReference type="SMART" id="SM01017">
    <property type="entry name" value="Arrestin_C"/>
    <property type="match status" value="1"/>
</dbReference>
<comment type="similarity">
    <text evidence="1">Belongs to the arrestin family.</text>
</comment>
<name>A0AA36FBD9_OCTVU</name>
<dbReference type="Pfam" id="PF00339">
    <property type="entry name" value="Arrestin_N"/>
    <property type="match status" value="1"/>
</dbReference>
<dbReference type="PANTHER" id="PTHR11188:SF176">
    <property type="entry name" value="ARRESTIN DOMAIN-CONTAINING PROTEIN 1"/>
    <property type="match status" value="1"/>
</dbReference>
<dbReference type="GO" id="GO:0005737">
    <property type="term" value="C:cytoplasm"/>
    <property type="evidence" value="ECO:0007669"/>
    <property type="project" value="TreeGrafter"/>
</dbReference>
<gene>
    <name evidence="3" type="ORF">OCTVUL_1B005894</name>
</gene>
<proteinExistence type="inferred from homology"/>
<dbReference type="Pfam" id="PF02752">
    <property type="entry name" value="Arrestin_C"/>
    <property type="match status" value="1"/>
</dbReference>
<dbReference type="PANTHER" id="PTHR11188">
    <property type="entry name" value="ARRESTIN DOMAIN CONTAINING PROTEIN"/>
    <property type="match status" value="1"/>
</dbReference>
<dbReference type="SUPFAM" id="SSF81296">
    <property type="entry name" value="E set domains"/>
    <property type="match status" value="2"/>
</dbReference>
<evidence type="ECO:0000313" key="3">
    <source>
        <dbReference type="EMBL" id="CAI9731332.1"/>
    </source>
</evidence>
<dbReference type="AlphaFoldDB" id="A0AA36FBD9"/>
<sequence length="452" mass="49361">MGKLRSLTIHFNNPSRVYYGGQKLSGLVQIILNEPMKARGVRLEIKGEAQVYWSETRTTGTGKNSSTTTDHYSAKEKYFDYSVVLYGSGPVMGANQVLLNCGEHHYPFEFVLPYNIPSSYEGGTGYVRYYAKAVIDKPWKFDHKCKIPFTIISVLDLNLTPNALQPLQQQGTKHFCCYCCKSGPLSAHVNLYRTGYVSGEQIYINAEICNMSNRDITHSKASLDMIISFHATTKTTTGHKNITSVTQGGIPPGESDYWNQVALLIPPLPPSNLMYCKIIDIKYILTFSVSASMAMSLKLPMEIIIGTIPLATYMPPAPSAGLPAPNQYNAGGYAPQYNAGGYAPQYNSDGYAPQYNSDGYAPQYNSDGYAAQSGALLPTTSYPEPSATPMGTGASAIPSAPPAYEECVFGKVNISDEGDDKYTHGELNFAPAYPYYNFPSAPPLPGQPMDKA</sequence>
<evidence type="ECO:0000259" key="2">
    <source>
        <dbReference type="SMART" id="SM01017"/>
    </source>
</evidence>
<dbReference type="InterPro" id="IPR011021">
    <property type="entry name" value="Arrestin-like_N"/>
</dbReference>
<dbReference type="Gene3D" id="2.60.40.640">
    <property type="match status" value="2"/>
</dbReference>
<dbReference type="GO" id="GO:0015031">
    <property type="term" value="P:protein transport"/>
    <property type="evidence" value="ECO:0007669"/>
    <property type="project" value="TreeGrafter"/>
</dbReference>
<organism evidence="3 4">
    <name type="scientific">Octopus vulgaris</name>
    <name type="common">Common octopus</name>
    <dbReference type="NCBI Taxonomy" id="6645"/>
    <lineage>
        <taxon>Eukaryota</taxon>
        <taxon>Metazoa</taxon>
        <taxon>Spiralia</taxon>
        <taxon>Lophotrochozoa</taxon>
        <taxon>Mollusca</taxon>
        <taxon>Cephalopoda</taxon>
        <taxon>Coleoidea</taxon>
        <taxon>Octopodiformes</taxon>
        <taxon>Octopoda</taxon>
        <taxon>Incirrata</taxon>
        <taxon>Octopodidae</taxon>
        <taxon>Octopus</taxon>
    </lineage>
</organism>
<dbReference type="EMBL" id="OX597825">
    <property type="protein sequence ID" value="CAI9731332.1"/>
    <property type="molecule type" value="Genomic_DNA"/>
</dbReference>
<protein>
    <recommendedName>
        <fullName evidence="2">Arrestin C-terminal-like domain-containing protein</fullName>
    </recommendedName>
</protein>
<dbReference type="InterPro" id="IPR014756">
    <property type="entry name" value="Ig_E-set"/>
</dbReference>
<accession>A0AA36FBD9</accession>
<reference evidence="3" key="1">
    <citation type="submission" date="2023-08" db="EMBL/GenBank/DDBJ databases">
        <authorList>
            <person name="Alioto T."/>
            <person name="Alioto T."/>
            <person name="Gomez Garrido J."/>
        </authorList>
    </citation>
    <scope>NUCLEOTIDE SEQUENCE</scope>
</reference>
<evidence type="ECO:0000256" key="1">
    <source>
        <dbReference type="ARBA" id="ARBA00005298"/>
    </source>
</evidence>
<dbReference type="InterPro" id="IPR050357">
    <property type="entry name" value="Arrestin_domain-protein"/>
</dbReference>
<dbReference type="InterPro" id="IPR014752">
    <property type="entry name" value="Arrestin-like_C"/>
</dbReference>
<dbReference type="Proteomes" id="UP001162480">
    <property type="component" value="Chromosome 12"/>
</dbReference>